<keyword evidence="2" id="KW-1185">Reference proteome</keyword>
<evidence type="ECO:0000313" key="1">
    <source>
        <dbReference type="EMBL" id="SJM57820.1"/>
    </source>
</evidence>
<dbReference type="RefSeq" id="WP_086991587.1">
    <property type="nucleotide sequence ID" value="NZ_FUHU01000026.1"/>
</dbReference>
<dbReference type="GeneID" id="303172715"/>
<dbReference type="AlphaFoldDB" id="A0A1R4FP58"/>
<name>A0A1R4FP58_9MICO</name>
<gene>
    <name evidence="1" type="ORF">CZ674_05730</name>
</gene>
<dbReference type="Proteomes" id="UP000195787">
    <property type="component" value="Unassembled WGS sequence"/>
</dbReference>
<proteinExistence type="predicted"/>
<organism evidence="1 2">
    <name type="scientific">Agrococcus casei LMG 22410</name>
    <dbReference type="NCBI Taxonomy" id="1255656"/>
    <lineage>
        <taxon>Bacteria</taxon>
        <taxon>Bacillati</taxon>
        <taxon>Actinomycetota</taxon>
        <taxon>Actinomycetes</taxon>
        <taxon>Micrococcales</taxon>
        <taxon>Microbacteriaceae</taxon>
        <taxon>Agrococcus</taxon>
    </lineage>
</organism>
<accession>A0A1R4FP58</accession>
<reference evidence="1 2" key="1">
    <citation type="submission" date="2017-02" db="EMBL/GenBank/DDBJ databases">
        <authorList>
            <person name="Peterson S.W."/>
        </authorList>
    </citation>
    <scope>NUCLEOTIDE SEQUENCE [LARGE SCALE GENOMIC DNA]</scope>
    <source>
        <strain evidence="1 2">LMG 22410</strain>
    </source>
</reference>
<evidence type="ECO:0000313" key="2">
    <source>
        <dbReference type="Proteomes" id="UP000195787"/>
    </source>
</evidence>
<dbReference type="EMBL" id="FUHU01000026">
    <property type="protein sequence ID" value="SJM57820.1"/>
    <property type="molecule type" value="Genomic_DNA"/>
</dbReference>
<sequence length="91" mass="10562">MSQYRTRNGFWNNWAKNYEQEYRHAFESLSSALQEKLLSASLPLTVEEGRELYEAGGWTVAAYESPESENPILQPGQEFRDWLAAQELFQA</sequence>
<protein>
    <submittedName>
        <fullName evidence="1">Uncharacterized protein</fullName>
    </submittedName>
</protein>